<accession>A0A8T2PLA3</accession>
<evidence type="ECO:0000313" key="3">
    <source>
        <dbReference type="Proteomes" id="UP000824540"/>
    </source>
</evidence>
<sequence length="152" mass="16702">MTCRSWLSSSNLRSRSFLSAPSLSLSRAILLLWISSSSRRMAISSSRRRCSASERFSRKLTPRVYLKTLILQGRGDDPAHSGPDPARLLGGKRVLSDHFPQQHDVVAGRETYLPLAGGGGGASNRETCRVSGLHKHGEKFREKAASEPERGE</sequence>
<feature type="compositionally biased region" description="Basic and acidic residues" evidence="1">
    <location>
        <begin position="139"/>
        <end position="152"/>
    </location>
</feature>
<gene>
    <name evidence="2" type="ORF">JZ751_026758</name>
</gene>
<comment type="caution">
    <text evidence="2">The sequence shown here is derived from an EMBL/GenBank/DDBJ whole genome shotgun (WGS) entry which is preliminary data.</text>
</comment>
<dbReference type="Proteomes" id="UP000824540">
    <property type="component" value="Unassembled WGS sequence"/>
</dbReference>
<protein>
    <submittedName>
        <fullName evidence="2">Uncharacterized protein</fullName>
    </submittedName>
</protein>
<dbReference type="EMBL" id="JAFBMS010000008">
    <property type="protein sequence ID" value="KAG9350398.1"/>
    <property type="molecule type" value="Genomic_DNA"/>
</dbReference>
<reference evidence="2" key="1">
    <citation type="thesis" date="2021" institute="BYU ScholarsArchive" country="Provo, UT, USA">
        <title>Applications of and Algorithms for Genome Assembly and Genomic Analyses with an Emphasis on Marine Teleosts.</title>
        <authorList>
            <person name="Pickett B.D."/>
        </authorList>
    </citation>
    <scope>NUCLEOTIDE SEQUENCE</scope>
    <source>
        <strain evidence="2">HI-2016</strain>
    </source>
</reference>
<dbReference type="AlphaFoldDB" id="A0A8T2PLA3"/>
<keyword evidence="3" id="KW-1185">Reference proteome</keyword>
<evidence type="ECO:0000313" key="2">
    <source>
        <dbReference type="EMBL" id="KAG9350398.1"/>
    </source>
</evidence>
<name>A0A8T2PLA3_9TELE</name>
<proteinExistence type="predicted"/>
<feature type="region of interest" description="Disordered" evidence="1">
    <location>
        <begin position="132"/>
        <end position="152"/>
    </location>
</feature>
<organism evidence="2 3">
    <name type="scientific">Albula glossodonta</name>
    <name type="common">roundjaw bonefish</name>
    <dbReference type="NCBI Taxonomy" id="121402"/>
    <lineage>
        <taxon>Eukaryota</taxon>
        <taxon>Metazoa</taxon>
        <taxon>Chordata</taxon>
        <taxon>Craniata</taxon>
        <taxon>Vertebrata</taxon>
        <taxon>Euteleostomi</taxon>
        <taxon>Actinopterygii</taxon>
        <taxon>Neopterygii</taxon>
        <taxon>Teleostei</taxon>
        <taxon>Albuliformes</taxon>
        <taxon>Albulidae</taxon>
        <taxon>Albula</taxon>
    </lineage>
</organism>
<evidence type="ECO:0000256" key="1">
    <source>
        <dbReference type="SAM" id="MobiDB-lite"/>
    </source>
</evidence>